<name>A0ABU6ZH54_9FABA</name>
<accession>A0ABU6ZH54</accession>
<feature type="compositionally biased region" description="Polar residues" evidence="1">
    <location>
        <begin position="42"/>
        <end position="51"/>
    </location>
</feature>
<comment type="caution">
    <text evidence="2">The sequence shown here is derived from an EMBL/GenBank/DDBJ whole genome shotgun (WGS) entry which is preliminary data.</text>
</comment>
<proteinExistence type="predicted"/>
<feature type="compositionally biased region" description="Basic and acidic residues" evidence="1">
    <location>
        <begin position="1"/>
        <end position="10"/>
    </location>
</feature>
<evidence type="ECO:0000313" key="2">
    <source>
        <dbReference type="EMBL" id="MED6221269.1"/>
    </source>
</evidence>
<protein>
    <submittedName>
        <fullName evidence="2">Uncharacterized protein</fullName>
    </submittedName>
</protein>
<dbReference type="Proteomes" id="UP001341840">
    <property type="component" value="Unassembled WGS sequence"/>
</dbReference>
<evidence type="ECO:0000313" key="3">
    <source>
        <dbReference type="Proteomes" id="UP001341840"/>
    </source>
</evidence>
<keyword evidence="3" id="KW-1185">Reference proteome</keyword>
<dbReference type="EMBL" id="JASCZI010272247">
    <property type="protein sequence ID" value="MED6221269.1"/>
    <property type="molecule type" value="Genomic_DNA"/>
</dbReference>
<gene>
    <name evidence="2" type="ORF">PIB30_052822</name>
</gene>
<feature type="region of interest" description="Disordered" evidence="1">
    <location>
        <begin position="1"/>
        <end position="51"/>
    </location>
</feature>
<organism evidence="2 3">
    <name type="scientific">Stylosanthes scabra</name>
    <dbReference type="NCBI Taxonomy" id="79078"/>
    <lineage>
        <taxon>Eukaryota</taxon>
        <taxon>Viridiplantae</taxon>
        <taxon>Streptophyta</taxon>
        <taxon>Embryophyta</taxon>
        <taxon>Tracheophyta</taxon>
        <taxon>Spermatophyta</taxon>
        <taxon>Magnoliopsida</taxon>
        <taxon>eudicotyledons</taxon>
        <taxon>Gunneridae</taxon>
        <taxon>Pentapetalae</taxon>
        <taxon>rosids</taxon>
        <taxon>fabids</taxon>
        <taxon>Fabales</taxon>
        <taxon>Fabaceae</taxon>
        <taxon>Papilionoideae</taxon>
        <taxon>50 kb inversion clade</taxon>
        <taxon>dalbergioids sensu lato</taxon>
        <taxon>Dalbergieae</taxon>
        <taxon>Pterocarpus clade</taxon>
        <taxon>Stylosanthes</taxon>
    </lineage>
</organism>
<reference evidence="2 3" key="1">
    <citation type="journal article" date="2023" name="Plants (Basel)">
        <title>Bridging the Gap: Combining Genomics and Transcriptomics Approaches to Understand Stylosanthes scabra, an Orphan Legume from the Brazilian Caatinga.</title>
        <authorList>
            <person name="Ferreira-Neto J.R.C."/>
            <person name="da Silva M.D."/>
            <person name="Binneck E."/>
            <person name="de Melo N.F."/>
            <person name="da Silva R.H."/>
            <person name="de Melo A.L.T.M."/>
            <person name="Pandolfi V."/>
            <person name="Bustamante F.O."/>
            <person name="Brasileiro-Vidal A.C."/>
            <person name="Benko-Iseppon A.M."/>
        </authorList>
    </citation>
    <scope>NUCLEOTIDE SEQUENCE [LARGE SCALE GENOMIC DNA]</scope>
    <source>
        <tissue evidence="2">Leaves</tissue>
    </source>
</reference>
<evidence type="ECO:0000256" key="1">
    <source>
        <dbReference type="SAM" id="MobiDB-lite"/>
    </source>
</evidence>
<sequence>MEAKKMKKSQDANPNTFAKSLARNGPNREITRTPLVNEYKRGTNTTLQSFSPHSELRLTHGSRLREALVTLFTSVIHANHGIGCGDERLNMRTAMDYAWMLDGAMGNCVYALSLASRVNRFVIAQGPKLSTLNRFVTHSNRLHPCGLKENCLSSNRVESGLYRIDSFLHSNRRILEMVSRIDSIWSRVDFVPMIS</sequence>